<protein>
    <submittedName>
        <fullName evidence="2">Uncharacterized protein</fullName>
    </submittedName>
</protein>
<name>A0A5J4W686_9EUKA</name>
<reference evidence="2 3" key="1">
    <citation type="submission" date="2019-03" db="EMBL/GenBank/DDBJ databases">
        <title>Single cell metagenomics reveals metabolic interactions within the superorganism composed of flagellate Streblomastix strix and complex community of Bacteroidetes bacteria on its surface.</title>
        <authorList>
            <person name="Treitli S.C."/>
            <person name="Kolisko M."/>
            <person name="Husnik F."/>
            <person name="Keeling P."/>
            <person name="Hampl V."/>
        </authorList>
    </citation>
    <scope>NUCLEOTIDE SEQUENCE [LARGE SCALE GENOMIC DNA]</scope>
    <source>
        <strain evidence="2">ST1C</strain>
    </source>
</reference>
<dbReference type="Proteomes" id="UP000324800">
    <property type="component" value="Unassembled WGS sequence"/>
</dbReference>
<comment type="caution">
    <text evidence="2">The sequence shown here is derived from an EMBL/GenBank/DDBJ whole genome shotgun (WGS) entry which is preliminary data.</text>
</comment>
<dbReference type="EMBL" id="SNRW01003239">
    <property type="protein sequence ID" value="KAA6390377.1"/>
    <property type="molecule type" value="Genomic_DNA"/>
</dbReference>
<feature type="region of interest" description="Disordered" evidence="1">
    <location>
        <begin position="44"/>
        <end position="70"/>
    </location>
</feature>
<gene>
    <name evidence="2" type="ORF">EZS28_014095</name>
</gene>
<organism evidence="2 3">
    <name type="scientific">Streblomastix strix</name>
    <dbReference type="NCBI Taxonomy" id="222440"/>
    <lineage>
        <taxon>Eukaryota</taxon>
        <taxon>Metamonada</taxon>
        <taxon>Preaxostyla</taxon>
        <taxon>Oxymonadida</taxon>
        <taxon>Streblomastigidae</taxon>
        <taxon>Streblomastix</taxon>
    </lineage>
</organism>
<accession>A0A5J4W686</accession>
<sequence>MVGSRTGIRPIEWPFFKKVKEFNKTGTVKAGTVCEFRYTKVHHKDTRRARSRATGDWRRDRKVSQGRTTAKIAGHQTTINSKVGDQ</sequence>
<evidence type="ECO:0000313" key="3">
    <source>
        <dbReference type="Proteomes" id="UP000324800"/>
    </source>
</evidence>
<evidence type="ECO:0000313" key="2">
    <source>
        <dbReference type="EMBL" id="KAA6390377.1"/>
    </source>
</evidence>
<proteinExistence type="predicted"/>
<feature type="compositionally biased region" description="Basic and acidic residues" evidence="1">
    <location>
        <begin position="53"/>
        <end position="63"/>
    </location>
</feature>
<dbReference type="AlphaFoldDB" id="A0A5J4W686"/>
<evidence type="ECO:0000256" key="1">
    <source>
        <dbReference type="SAM" id="MobiDB-lite"/>
    </source>
</evidence>